<keyword evidence="2" id="KW-1185">Reference proteome</keyword>
<reference evidence="1" key="2">
    <citation type="submission" date="2025-09" db="UniProtKB">
        <authorList>
            <consortium name="Ensembl"/>
        </authorList>
    </citation>
    <scope>IDENTIFICATION</scope>
</reference>
<organism evidence="1 2">
    <name type="scientific">Sinocyclocheilus anshuiensis</name>
    <dbReference type="NCBI Taxonomy" id="1608454"/>
    <lineage>
        <taxon>Eukaryota</taxon>
        <taxon>Metazoa</taxon>
        <taxon>Chordata</taxon>
        <taxon>Craniata</taxon>
        <taxon>Vertebrata</taxon>
        <taxon>Euteleostomi</taxon>
        <taxon>Actinopterygii</taxon>
        <taxon>Neopterygii</taxon>
        <taxon>Teleostei</taxon>
        <taxon>Ostariophysi</taxon>
        <taxon>Cypriniformes</taxon>
        <taxon>Cyprinidae</taxon>
        <taxon>Cyprininae</taxon>
        <taxon>Sinocyclocheilus</taxon>
    </lineage>
</organism>
<evidence type="ECO:0000313" key="2">
    <source>
        <dbReference type="Proteomes" id="UP000472260"/>
    </source>
</evidence>
<reference evidence="1" key="1">
    <citation type="submission" date="2025-08" db="UniProtKB">
        <authorList>
            <consortium name="Ensembl"/>
        </authorList>
    </citation>
    <scope>IDENTIFICATION</scope>
</reference>
<proteinExistence type="predicted"/>
<protein>
    <submittedName>
        <fullName evidence="1">Uncharacterized protein</fullName>
    </submittedName>
</protein>
<dbReference type="Proteomes" id="UP000472260">
    <property type="component" value="Unassembled WGS sequence"/>
</dbReference>
<dbReference type="AlphaFoldDB" id="A0A671LMP2"/>
<evidence type="ECO:0000313" key="1">
    <source>
        <dbReference type="Ensembl" id="ENSSANP00000020530.1"/>
    </source>
</evidence>
<sequence>MRLKTSLLKEPKHTGELYSCSDDHHILRWNLLTNDTSVLVKLQDQIYPTDLHWLPKSVRGRSRPGPRALPSPALMVKAWLTSSHSLWSDVVFEHILVQSSATVLLTDDRQS</sequence>
<dbReference type="Ensembl" id="ENSSANT00000021886.1">
    <property type="protein sequence ID" value="ENSSANP00000020530.1"/>
    <property type="gene ID" value="ENSSANG00000010696.1"/>
</dbReference>
<accession>A0A671LMP2</accession>
<name>A0A671LMP2_9TELE</name>